<keyword evidence="3" id="KW-1185">Reference proteome</keyword>
<feature type="compositionally biased region" description="Polar residues" evidence="1">
    <location>
        <begin position="535"/>
        <end position="544"/>
    </location>
</feature>
<evidence type="ECO:0000256" key="1">
    <source>
        <dbReference type="SAM" id="MobiDB-lite"/>
    </source>
</evidence>
<dbReference type="EMBL" id="CADCXU010005939">
    <property type="protein sequence ID" value="CAA9997804.1"/>
    <property type="molecule type" value="Genomic_DNA"/>
</dbReference>
<feature type="compositionally biased region" description="Polar residues" evidence="1">
    <location>
        <begin position="442"/>
        <end position="452"/>
    </location>
</feature>
<feature type="compositionally biased region" description="Basic and acidic residues" evidence="1">
    <location>
        <begin position="457"/>
        <end position="477"/>
    </location>
</feature>
<proteinExistence type="predicted"/>
<evidence type="ECO:0000313" key="3">
    <source>
        <dbReference type="Proteomes" id="UP000479000"/>
    </source>
</evidence>
<reference evidence="2 3" key="1">
    <citation type="submission" date="2020-02" db="EMBL/GenBank/DDBJ databases">
        <authorList>
            <person name="Ferguson B K."/>
        </authorList>
    </citation>
    <scope>NUCLEOTIDE SEQUENCE [LARGE SCALE GENOMIC DNA]</scope>
</reference>
<gene>
    <name evidence="2" type="ORF">NTEN_LOCUS4098</name>
</gene>
<name>A0A6H5G7P7_9HEMI</name>
<sequence length="641" mass="71196">MNLETPGKRPRRRRRAIRRRRAKIRLSDESGERRAWRRMTRPHDRSAICPQCPSKTVTKFFLFVVNGQRDSPSTPERAADRPRNGHKFRYAESDWNPVGQTTSRPECAVKPGLFPSAARYRGNSDPPPARTCAVPMSFRTFRPQPLPHLLSIVSFSFCPPPAGKSDIIAAVSSRVRRLPSMPVDASAFEVAPVDASSVYGGSRQLSSSAYVIPEAREGQFGAQLQTHPQRQTDFLSTFFTPILQILEDEVKYESVCTTTNQLLDKFKSQYKILSTLGAAVSNLTSSSSSTSGSSSPAPAPQNNRLPSPQQQQNASRTQTDKTPPPNEPTVPEDAHEFLRYLLEGMERSYLSIFNGTRLSPLKFKGASPQLSASAPNLNGPSTSSAQTSPAQSSSSPVSSPPKPLIGPVGPPAQPTPSPSNNPTSVSSSPASSSSPSKSQSPETPNKSAQNSRYAIDTGDKTDSSGDSPQRDKRKVESNGRTSQLGPLKVEVEKNGWSSAPARTDDPSPGSSNAGKWHEASNSSRDETRTTDKPRMSSSEQNNTVQSLLRMSHQGYGHTVDFFEKLFSRYEIFCIDSSDFQAKKTKYHHMNGNMNKDRNRMRFQDFQNRKNAWGPNHRRDYYHNYVFKPNYNNNRFQYNKWQ</sequence>
<feature type="compositionally biased region" description="Polar residues" evidence="1">
    <location>
        <begin position="368"/>
        <end position="379"/>
    </location>
</feature>
<organism evidence="2 3">
    <name type="scientific">Nesidiocoris tenuis</name>
    <dbReference type="NCBI Taxonomy" id="355587"/>
    <lineage>
        <taxon>Eukaryota</taxon>
        <taxon>Metazoa</taxon>
        <taxon>Ecdysozoa</taxon>
        <taxon>Arthropoda</taxon>
        <taxon>Hexapoda</taxon>
        <taxon>Insecta</taxon>
        <taxon>Pterygota</taxon>
        <taxon>Neoptera</taxon>
        <taxon>Paraneoptera</taxon>
        <taxon>Hemiptera</taxon>
        <taxon>Heteroptera</taxon>
        <taxon>Panheteroptera</taxon>
        <taxon>Cimicomorpha</taxon>
        <taxon>Miridae</taxon>
        <taxon>Dicyphina</taxon>
        <taxon>Nesidiocoris</taxon>
    </lineage>
</organism>
<feature type="region of interest" description="Disordered" evidence="1">
    <location>
        <begin position="283"/>
        <end position="332"/>
    </location>
</feature>
<protein>
    <submittedName>
        <fullName evidence="2">Uncharacterized protein</fullName>
    </submittedName>
</protein>
<feature type="region of interest" description="Disordered" evidence="1">
    <location>
        <begin position="68"/>
        <end position="89"/>
    </location>
</feature>
<feature type="compositionally biased region" description="Pro residues" evidence="1">
    <location>
        <begin position="398"/>
        <end position="419"/>
    </location>
</feature>
<feature type="compositionally biased region" description="Low complexity" evidence="1">
    <location>
        <begin position="420"/>
        <end position="441"/>
    </location>
</feature>
<accession>A0A6H5G7P7</accession>
<feature type="region of interest" description="Disordered" evidence="1">
    <location>
        <begin position="368"/>
        <end position="544"/>
    </location>
</feature>
<feature type="compositionally biased region" description="Low complexity" evidence="1">
    <location>
        <begin position="380"/>
        <end position="397"/>
    </location>
</feature>
<evidence type="ECO:0000313" key="2">
    <source>
        <dbReference type="EMBL" id="CAA9997804.1"/>
    </source>
</evidence>
<feature type="compositionally biased region" description="Basic and acidic residues" evidence="1">
    <location>
        <begin position="515"/>
        <end position="534"/>
    </location>
</feature>
<feature type="compositionally biased region" description="Polar residues" evidence="1">
    <location>
        <begin position="300"/>
        <end position="321"/>
    </location>
</feature>
<dbReference type="Proteomes" id="UP000479000">
    <property type="component" value="Unassembled WGS sequence"/>
</dbReference>
<dbReference type="OrthoDB" id="420187at2759"/>
<dbReference type="AlphaFoldDB" id="A0A6H5G7P7"/>
<feature type="compositionally biased region" description="Low complexity" evidence="1">
    <location>
        <begin position="284"/>
        <end position="295"/>
    </location>
</feature>